<dbReference type="Gene3D" id="2.40.50.100">
    <property type="match status" value="1"/>
</dbReference>
<accession>A0A173U723</accession>
<dbReference type="PaxDb" id="166486-ERS852572_01944"/>
<name>A0A173U723_9FIRM</name>
<reference evidence="1 2" key="1">
    <citation type="submission" date="2015-09" db="EMBL/GenBank/DDBJ databases">
        <authorList>
            <consortium name="Pathogen Informatics"/>
        </authorList>
    </citation>
    <scope>NUCLEOTIDE SEQUENCE [LARGE SCALE GENOMIC DNA]</scope>
    <source>
        <strain evidence="1 2">2789STDY5834960</strain>
    </source>
</reference>
<keyword evidence="1" id="KW-0067">ATP-binding</keyword>
<dbReference type="AlphaFoldDB" id="A0A173U723"/>
<dbReference type="OrthoDB" id="9802264at2"/>
<evidence type="ECO:0000313" key="2">
    <source>
        <dbReference type="Proteomes" id="UP000095350"/>
    </source>
</evidence>
<dbReference type="GO" id="GO:0005524">
    <property type="term" value="F:ATP binding"/>
    <property type="evidence" value="ECO:0007669"/>
    <property type="project" value="UniProtKB-KW"/>
</dbReference>
<protein>
    <submittedName>
        <fullName evidence="1">Glycerol-3-phosphate transporter ATP-binding subunit</fullName>
    </submittedName>
</protein>
<gene>
    <name evidence="1" type="ORF">ERS852572_01944</name>
</gene>
<organism evidence="1 2">
    <name type="scientific">Roseburia intestinalis</name>
    <dbReference type="NCBI Taxonomy" id="166486"/>
    <lineage>
        <taxon>Bacteria</taxon>
        <taxon>Bacillati</taxon>
        <taxon>Bacillota</taxon>
        <taxon>Clostridia</taxon>
        <taxon>Lachnospirales</taxon>
        <taxon>Lachnospiraceae</taxon>
        <taxon>Roseburia</taxon>
    </lineage>
</organism>
<dbReference type="RefSeq" id="WP_055194386.1">
    <property type="nucleotide sequence ID" value="NZ_CABIYH010000013.1"/>
</dbReference>
<dbReference type="EMBL" id="CYXZ01000013">
    <property type="protein sequence ID" value="CUN10721.1"/>
    <property type="molecule type" value="Genomic_DNA"/>
</dbReference>
<proteinExistence type="predicted"/>
<keyword evidence="1" id="KW-0547">Nucleotide-binding</keyword>
<sequence>MQTITQSVVESHTKLVYKYIKQDIEAENNHTAKGRVEQMGTPTEIYKNPKTPFVAQFIGESAIITDYDRLKGFHLYPGCSRAIIRPEFVKAVRYGTEKRYQSLYAEGIVEQKSRGHCIPSVCGG</sequence>
<evidence type="ECO:0000313" key="1">
    <source>
        <dbReference type="EMBL" id="CUN10721.1"/>
    </source>
</evidence>
<dbReference type="STRING" id="166486.ERS852572_01944"/>
<dbReference type="Proteomes" id="UP000095350">
    <property type="component" value="Unassembled WGS sequence"/>
</dbReference>